<dbReference type="Pfam" id="PF01408">
    <property type="entry name" value="GFO_IDH_MocA"/>
    <property type="match status" value="1"/>
</dbReference>
<evidence type="ECO:0000256" key="1">
    <source>
        <dbReference type="ARBA" id="ARBA00023002"/>
    </source>
</evidence>
<dbReference type="Pfam" id="PF22725">
    <property type="entry name" value="GFO_IDH_MocA_C3"/>
    <property type="match status" value="1"/>
</dbReference>
<dbReference type="PATRIC" id="fig|582680.6.peg.3688"/>
<evidence type="ECO:0000259" key="4">
    <source>
        <dbReference type="Pfam" id="PF22725"/>
    </source>
</evidence>
<protein>
    <submittedName>
        <fullName evidence="5">Glucose-6-phosphate 3-dehydrogenase</fullName>
        <ecNumber evidence="5">1.1.1.361</ecNumber>
    </submittedName>
</protein>
<evidence type="ECO:0000259" key="3">
    <source>
        <dbReference type="Pfam" id="PF01408"/>
    </source>
</evidence>
<dbReference type="SUPFAM" id="SSF51735">
    <property type="entry name" value="NAD(P)-binding Rossmann-fold domains"/>
    <property type="match status" value="1"/>
</dbReference>
<dbReference type="AlphaFoldDB" id="A0A0F0LFL4"/>
<dbReference type="GO" id="GO:0103074">
    <property type="term" value="F:glucose-6-phosphate 3-dehydrogenase activity"/>
    <property type="evidence" value="ECO:0007669"/>
    <property type="project" value="UniProtKB-EC"/>
</dbReference>
<accession>A0A0F0LFL4</accession>
<evidence type="ECO:0000313" key="5">
    <source>
        <dbReference type="EMBL" id="KJL31479.1"/>
    </source>
</evidence>
<dbReference type="Gene3D" id="3.30.360.10">
    <property type="entry name" value="Dihydrodipicolinate Reductase, domain 2"/>
    <property type="match status" value="1"/>
</dbReference>
<comment type="caution">
    <text evidence="5">The sequence shown here is derived from an EMBL/GenBank/DDBJ whole genome shotgun (WGS) entry which is preliminary data.</text>
</comment>
<dbReference type="EC" id="1.1.1.361" evidence="5"/>
<evidence type="ECO:0000256" key="2">
    <source>
        <dbReference type="ARBA" id="ARBA00023027"/>
    </source>
</evidence>
<dbReference type="InterPro" id="IPR036291">
    <property type="entry name" value="NAD(P)-bd_dom_sf"/>
</dbReference>
<dbReference type="EMBL" id="JYIX01000039">
    <property type="protein sequence ID" value="KJL31479.1"/>
    <property type="molecule type" value="Genomic_DNA"/>
</dbReference>
<dbReference type="InterPro" id="IPR000683">
    <property type="entry name" value="Gfo/Idh/MocA-like_OxRdtase_N"/>
</dbReference>
<keyword evidence="1 5" id="KW-0560">Oxidoreductase</keyword>
<feature type="domain" description="GFO/IDH/MocA-like oxidoreductase" evidence="4">
    <location>
        <begin position="151"/>
        <end position="281"/>
    </location>
</feature>
<feature type="domain" description="Gfo/Idh/MocA-like oxidoreductase N-terminal" evidence="3">
    <location>
        <begin position="27"/>
        <end position="141"/>
    </location>
</feature>
<gene>
    <name evidence="5" type="primary">ntdC_2</name>
    <name evidence="5" type="ORF">RS86_03602</name>
</gene>
<reference evidence="5 6" key="1">
    <citation type="submission" date="2015-02" db="EMBL/GenBank/DDBJ databases">
        <title>Draft genome sequences of ten Microbacterium spp. with emphasis on heavy metal contaminated environments.</title>
        <authorList>
            <person name="Corretto E."/>
        </authorList>
    </citation>
    <scope>NUCLEOTIDE SEQUENCE [LARGE SCALE GENOMIC DNA]</scope>
    <source>
        <strain evidence="5 6">ARN176</strain>
    </source>
</reference>
<dbReference type="STRING" id="582680.RS86_03602"/>
<keyword evidence="6" id="KW-1185">Reference proteome</keyword>
<keyword evidence="2" id="KW-0520">NAD</keyword>
<dbReference type="SUPFAM" id="SSF55347">
    <property type="entry name" value="Glyceraldehyde-3-phosphate dehydrogenase-like, C-terminal domain"/>
    <property type="match status" value="1"/>
</dbReference>
<proteinExistence type="predicted"/>
<evidence type="ECO:0000313" key="6">
    <source>
        <dbReference type="Proteomes" id="UP000033740"/>
    </source>
</evidence>
<dbReference type="PANTHER" id="PTHR43818:SF11">
    <property type="entry name" value="BCDNA.GH03377"/>
    <property type="match status" value="1"/>
</dbReference>
<dbReference type="GO" id="GO:0000166">
    <property type="term" value="F:nucleotide binding"/>
    <property type="evidence" value="ECO:0007669"/>
    <property type="project" value="InterPro"/>
</dbReference>
<dbReference type="PANTHER" id="PTHR43818">
    <property type="entry name" value="BCDNA.GH03377"/>
    <property type="match status" value="1"/>
</dbReference>
<organism evidence="5 6">
    <name type="scientific">Microbacterium azadirachtae</name>
    <dbReference type="NCBI Taxonomy" id="582680"/>
    <lineage>
        <taxon>Bacteria</taxon>
        <taxon>Bacillati</taxon>
        <taxon>Actinomycetota</taxon>
        <taxon>Actinomycetes</taxon>
        <taxon>Micrococcales</taxon>
        <taxon>Microbacteriaceae</taxon>
        <taxon>Microbacterium</taxon>
    </lineage>
</organism>
<sequence>MLDKRVSIRVRIIHMTTEVTHTGIGTIRSGFLGGGFMAQAHTRAARAAGAVLAGIASSSPERAAVAAAELGVERAGTIDELLAGGSEVVHVCTPNSTHAPLALRVIEAGKHVICEKPLATSLVDARALASAAREHGVVAAVPFVYRYHPMVREARARVLAGEIGTLLTVDCGYLQDWMLLPTDDDWRATSDEGGPSRAFADIGSHLCDLLEFVAGERIVRLTARTRRAFAERGGHPVQNEDAVAILVETSSGAIGTLLVSQMAAGRKNALTLELHGTRESVRFDQERPEELWIGRREGNRQLFRDPQNAHPGVARFSRLPVGHAQGYQDAFNGFVADVYAAIAGEHPDGLPTFDDGVRAAQLTEAVLLAAREERWIEVPAETP</sequence>
<name>A0A0F0LFL4_9MICO</name>
<dbReference type="Proteomes" id="UP000033740">
    <property type="component" value="Unassembled WGS sequence"/>
</dbReference>
<dbReference type="Gene3D" id="3.40.50.720">
    <property type="entry name" value="NAD(P)-binding Rossmann-like Domain"/>
    <property type="match status" value="1"/>
</dbReference>
<dbReference type="InterPro" id="IPR055170">
    <property type="entry name" value="GFO_IDH_MocA-like_dom"/>
</dbReference>
<dbReference type="InterPro" id="IPR050463">
    <property type="entry name" value="Gfo/Idh/MocA_oxidrdct_glycsds"/>
</dbReference>